<evidence type="ECO:0000313" key="15">
    <source>
        <dbReference type="Proteomes" id="UP000779049"/>
    </source>
</evidence>
<organism evidence="14 15">
    <name type="scientific">Sellimonas caecigallum</name>
    <dbReference type="NCBI Taxonomy" id="2592333"/>
    <lineage>
        <taxon>Bacteria</taxon>
        <taxon>Bacillati</taxon>
        <taxon>Bacillota</taxon>
        <taxon>Clostridia</taxon>
        <taxon>Lachnospirales</taxon>
        <taxon>Lachnospiraceae</taxon>
        <taxon>Sellimonas</taxon>
    </lineage>
</organism>
<dbReference type="GO" id="GO:0016301">
    <property type="term" value="F:kinase activity"/>
    <property type="evidence" value="ECO:0007669"/>
    <property type="project" value="UniProtKB-KW"/>
</dbReference>
<evidence type="ECO:0000256" key="7">
    <source>
        <dbReference type="ARBA" id="ARBA00022692"/>
    </source>
</evidence>
<evidence type="ECO:0000256" key="3">
    <source>
        <dbReference type="ARBA" id="ARBA00012438"/>
    </source>
</evidence>
<gene>
    <name evidence="14" type="ORF">FLB61_10430</name>
</gene>
<dbReference type="SUPFAM" id="SSF55874">
    <property type="entry name" value="ATPase domain of HSP90 chaperone/DNA topoisomerase II/histidine kinase"/>
    <property type="match status" value="1"/>
</dbReference>
<evidence type="ECO:0000256" key="12">
    <source>
        <dbReference type="SAM" id="Phobius"/>
    </source>
</evidence>
<evidence type="ECO:0000256" key="4">
    <source>
        <dbReference type="ARBA" id="ARBA00022475"/>
    </source>
</evidence>
<evidence type="ECO:0000256" key="11">
    <source>
        <dbReference type="ARBA" id="ARBA00023136"/>
    </source>
</evidence>
<keyword evidence="4" id="KW-1003">Cell membrane</keyword>
<evidence type="ECO:0000256" key="8">
    <source>
        <dbReference type="ARBA" id="ARBA00022777"/>
    </source>
</evidence>
<keyword evidence="15" id="KW-1185">Reference proteome</keyword>
<feature type="transmembrane region" description="Helical" evidence="12">
    <location>
        <begin position="36"/>
        <end position="57"/>
    </location>
</feature>
<dbReference type="SUPFAM" id="SSF47384">
    <property type="entry name" value="Homodimeric domain of signal transducing histidine kinase"/>
    <property type="match status" value="1"/>
</dbReference>
<dbReference type="SMART" id="SM00387">
    <property type="entry name" value="HATPase_c"/>
    <property type="match status" value="1"/>
</dbReference>
<dbReference type="Proteomes" id="UP000779049">
    <property type="component" value="Unassembled WGS sequence"/>
</dbReference>
<comment type="catalytic activity">
    <reaction evidence="1">
        <text>ATP + protein L-histidine = ADP + protein N-phospho-L-histidine.</text>
        <dbReference type="EC" id="2.7.13.3"/>
    </reaction>
</comment>
<dbReference type="InterPro" id="IPR036097">
    <property type="entry name" value="HisK_dim/P_sf"/>
</dbReference>
<evidence type="ECO:0000256" key="10">
    <source>
        <dbReference type="ARBA" id="ARBA00023012"/>
    </source>
</evidence>
<evidence type="ECO:0000256" key="2">
    <source>
        <dbReference type="ARBA" id="ARBA00004651"/>
    </source>
</evidence>
<evidence type="ECO:0000256" key="5">
    <source>
        <dbReference type="ARBA" id="ARBA00022553"/>
    </source>
</evidence>
<protein>
    <recommendedName>
        <fullName evidence="3">histidine kinase</fullName>
        <ecNumber evidence="3">2.7.13.3</ecNumber>
    </recommendedName>
</protein>
<evidence type="ECO:0000259" key="13">
    <source>
        <dbReference type="PROSITE" id="PS50109"/>
    </source>
</evidence>
<keyword evidence="6" id="KW-0808">Transferase</keyword>
<proteinExistence type="predicted"/>
<dbReference type="EMBL" id="VIRV01000017">
    <property type="protein sequence ID" value="MBY0759496.1"/>
    <property type="molecule type" value="Genomic_DNA"/>
</dbReference>
<dbReference type="InterPro" id="IPR003661">
    <property type="entry name" value="HisK_dim/P_dom"/>
</dbReference>
<dbReference type="InterPro" id="IPR005467">
    <property type="entry name" value="His_kinase_dom"/>
</dbReference>
<comment type="caution">
    <text evidence="14">The sequence shown here is derived from an EMBL/GenBank/DDBJ whole genome shotgun (WGS) entry which is preliminary data.</text>
</comment>
<keyword evidence="5" id="KW-0597">Phosphoprotein</keyword>
<evidence type="ECO:0000256" key="6">
    <source>
        <dbReference type="ARBA" id="ARBA00022679"/>
    </source>
</evidence>
<dbReference type="PANTHER" id="PTHR45453:SF2">
    <property type="entry name" value="HISTIDINE KINASE"/>
    <property type="match status" value="1"/>
</dbReference>
<dbReference type="InterPro" id="IPR036890">
    <property type="entry name" value="HATPase_C_sf"/>
</dbReference>
<accession>A0ABS7L8U3</accession>
<feature type="transmembrane region" description="Helical" evidence="12">
    <location>
        <begin position="12"/>
        <end position="30"/>
    </location>
</feature>
<evidence type="ECO:0000256" key="1">
    <source>
        <dbReference type="ARBA" id="ARBA00000085"/>
    </source>
</evidence>
<keyword evidence="11 12" id="KW-0472">Membrane</keyword>
<keyword evidence="8 14" id="KW-0418">Kinase</keyword>
<dbReference type="PANTHER" id="PTHR45453">
    <property type="entry name" value="PHOSPHATE REGULON SENSOR PROTEIN PHOR"/>
    <property type="match status" value="1"/>
</dbReference>
<evidence type="ECO:0000313" key="14">
    <source>
        <dbReference type="EMBL" id="MBY0759496.1"/>
    </source>
</evidence>
<dbReference type="EC" id="2.7.13.3" evidence="3"/>
<dbReference type="PROSITE" id="PS50109">
    <property type="entry name" value="HIS_KIN"/>
    <property type="match status" value="1"/>
</dbReference>
<dbReference type="RefSeq" id="WP_221920088.1">
    <property type="nucleotide sequence ID" value="NZ_CP173660.1"/>
</dbReference>
<evidence type="ECO:0000256" key="9">
    <source>
        <dbReference type="ARBA" id="ARBA00022989"/>
    </source>
</evidence>
<keyword evidence="9 12" id="KW-1133">Transmembrane helix</keyword>
<comment type="subcellular location">
    <subcellularLocation>
        <location evidence="2">Cell membrane</location>
        <topology evidence="2">Multi-pass membrane protein</topology>
    </subcellularLocation>
</comment>
<dbReference type="PRINTS" id="PR00344">
    <property type="entry name" value="BCTRLSENSOR"/>
</dbReference>
<keyword evidence="7 12" id="KW-0812">Transmembrane</keyword>
<dbReference type="Pfam" id="PF02518">
    <property type="entry name" value="HATPase_c"/>
    <property type="match status" value="1"/>
</dbReference>
<dbReference type="InterPro" id="IPR004358">
    <property type="entry name" value="Sig_transdc_His_kin-like_C"/>
</dbReference>
<keyword evidence="10" id="KW-0902">Two-component regulatory system</keyword>
<dbReference type="CDD" id="cd00082">
    <property type="entry name" value="HisKA"/>
    <property type="match status" value="1"/>
</dbReference>
<name>A0ABS7L8U3_9FIRM</name>
<reference evidence="14 15" key="1">
    <citation type="journal article" date="2020" name="New Microbes New Infect">
        <title>Sellimonas caecigallum sp. nov., description and genome sequence of a new member of the Sellimonas genus isolated from the cecum of feral chicken.</title>
        <authorList>
            <person name="Wongkuna S."/>
            <person name="Ghimire S."/>
            <person name="Antony L."/>
            <person name="Chankhamhaengdecha S."/>
            <person name="Janvilisri T."/>
            <person name="Scaria J."/>
        </authorList>
    </citation>
    <scope>NUCLEOTIDE SEQUENCE [LARGE SCALE GENOMIC DNA]</scope>
    <source>
        <strain evidence="14 15">SW451</strain>
    </source>
</reference>
<feature type="domain" description="Histidine kinase" evidence="13">
    <location>
        <begin position="122"/>
        <end position="331"/>
    </location>
</feature>
<dbReference type="InterPro" id="IPR050351">
    <property type="entry name" value="BphY/WalK/GraS-like"/>
</dbReference>
<sequence>MLKGYFQDRRLVFSILIICCGSLFGIGYLYRIPMSALSYVSAFAGTFVAILLLLDFFRYISSWKELERLCDQKTWHKGMFYSNPGALEAWYREMIEKMQDDMFHLLEDHDITMKEMMDYYGLWAHQIKTPIAAMRLLLQSRKQTIRTEEEKEHYDALSMELFKIEQYVEMALSYLKIGDISKDMILQEYDVGSIVRQAVKKYSRLFILQKIGIRMEEIKQSVVTDEKWLLFVLEQLLSNALKYTKEGSISIYMKEKGILVIEDSGIGIAPEDLPRIMEKGFTGYNGRRDKKSTGLGLYLCRSILDKLNHQIRIESEVGKGTKVFLDLNREPLEVE</sequence>
<dbReference type="InterPro" id="IPR003594">
    <property type="entry name" value="HATPase_dom"/>
</dbReference>
<dbReference type="Gene3D" id="3.30.565.10">
    <property type="entry name" value="Histidine kinase-like ATPase, C-terminal domain"/>
    <property type="match status" value="1"/>
</dbReference>